<proteinExistence type="predicted"/>
<name>A0AA41ZEU0_9GAMM</name>
<reference evidence="1" key="1">
    <citation type="submission" date="2022-11" db="EMBL/GenBank/DDBJ databases">
        <title>Larsenimonas rhizosphaerae sp. nov., isolated from a tidal mudflat.</title>
        <authorList>
            <person name="Lee S.D."/>
            <person name="Kim I.S."/>
        </authorList>
    </citation>
    <scope>NUCLEOTIDE SEQUENCE</scope>
    <source>
        <strain evidence="1">GH2-1</strain>
    </source>
</reference>
<evidence type="ECO:0000313" key="1">
    <source>
        <dbReference type="EMBL" id="MCX2523512.1"/>
    </source>
</evidence>
<dbReference type="EMBL" id="JAPIVE010000001">
    <property type="protein sequence ID" value="MCX2523512.1"/>
    <property type="molecule type" value="Genomic_DNA"/>
</dbReference>
<evidence type="ECO:0000313" key="2">
    <source>
        <dbReference type="Proteomes" id="UP001165678"/>
    </source>
</evidence>
<dbReference type="AlphaFoldDB" id="A0AA41ZEU0"/>
<keyword evidence="2" id="KW-1185">Reference proteome</keyword>
<dbReference type="RefSeq" id="WP_250937084.1">
    <property type="nucleotide sequence ID" value="NZ_JAMLJK010000001.1"/>
</dbReference>
<accession>A0AA41ZEU0</accession>
<protein>
    <submittedName>
        <fullName evidence="1">Uncharacterized protein</fullName>
    </submittedName>
</protein>
<sequence length="289" mass="32498">MSEPSDSPPATLTRAVASFLKDSRLVVLPIAFDDSANWLWRSHELDAIIKMPRTPTCDGSFWQGMHALFQVNRWRDAPSRPELKAWLPPLPLEVLAMRYLGVVAERPLWALPWVEGDRVEWTSLTAQTLGHTLGQIHVATQGECVGDPVSADRQTSLSTWSARVIDFLKAMDGSPLPVTPLPPSVGTVMALPDMRPDQFLQGAQRLIWCDWEALVRAPIEFDWTLLELMVPSGMARQAFIAAYQQHMPVPSIRGHRAWYRRILHAMQVTGPCEYARVEEASVWIDLLSS</sequence>
<comment type="caution">
    <text evidence="1">The sequence shown here is derived from an EMBL/GenBank/DDBJ whole genome shotgun (WGS) entry which is preliminary data.</text>
</comment>
<dbReference type="Proteomes" id="UP001165678">
    <property type="component" value="Unassembled WGS sequence"/>
</dbReference>
<dbReference type="SUPFAM" id="SSF56112">
    <property type="entry name" value="Protein kinase-like (PK-like)"/>
    <property type="match status" value="1"/>
</dbReference>
<dbReference type="InterPro" id="IPR011009">
    <property type="entry name" value="Kinase-like_dom_sf"/>
</dbReference>
<gene>
    <name evidence="1" type="ORF">OQ287_04600</name>
</gene>
<organism evidence="1 2">
    <name type="scientific">Larsenimonas rhizosphaerae</name>
    <dbReference type="NCBI Taxonomy" id="2944682"/>
    <lineage>
        <taxon>Bacteria</taxon>
        <taxon>Pseudomonadati</taxon>
        <taxon>Pseudomonadota</taxon>
        <taxon>Gammaproteobacteria</taxon>
        <taxon>Oceanospirillales</taxon>
        <taxon>Halomonadaceae</taxon>
        <taxon>Larsenimonas</taxon>
    </lineage>
</organism>